<accession>A0A8X7NBI2</accession>
<reference evidence="3" key="2">
    <citation type="journal article" date="2019" name="IMA Fungus">
        <title>Genome sequencing and comparison of five Tilletia species to identify candidate genes for the detection of regulated species infecting wheat.</title>
        <authorList>
            <person name="Nguyen H.D.T."/>
            <person name="Sultana T."/>
            <person name="Kesanakurti P."/>
            <person name="Hambleton S."/>
        </authorList>
    </citation>
    <scope>NUCLEOTIDE SEQUENCE</scope>
    <source>
        <strain evidence="3">DAOMC 236422</strain>
    </source>
</reference>
<organism evidence="3 4">
    <name type="scientific">Tilletia walkeri</name>
    <dbReference type="NCBI Taxonomy" id="117179"/>
    <lineage>
        <taxon>Eukaryota</taxon>
        <taxon>Fungi</taxon>
        <taxon>Dikarya</taxon>
        <taxon>Basidiomycota</taxon>
        <taxon>Ustilaginomycotina</taxon>
        <taxon>Exobasidiomycetes</taxon>
        <taxon>Tilletiales</taxon>
        <taxon>Tilletiaceae</taxon>
        <taxon>Tilletia</taxon>
    </lineage>
</organism>
<dbReference type="Proteomes" id="UP000078113">
    <property type="component" value="Unassembled WGS sequence"/>
</dbReference>
<feature type="transmembrane region" description="Helical" evidence="2">
    <location>
        <begin position="218"/>
        <end position="243"/>
    </location>
</feature>
<evidence type="ECO:0000313" key="3">
    <source>
        <dbReference type="EMBL" id="KAE8269993.1"/>
    </source>
</evidence>
<sequence length="608" mass="61636">MSYPSPTPAPRSEDIAAALQKREPLLGVVNGVTSLVDGVLTVLGLTTSTTFTVIGSSTILPTNLTSTQTTSSRSNDTSTSSSSSSSSMTTTSLTFSTTAPIESIPTESTSTADSPSSTSQDETSTPVTETSTSVSTPTTTEEPTSTPTQTRTTTDRDEPTSTRTRSSEAVTSFTTTSSLSFSVSGTQTFTQVVVVTIPAGVASTPGADRNSSSSNGGIIGGVVGGVVGGLALLAFILAALFIFKRRKDRTGKGWFLCFGSRPRSRRGSKATGGTGGDDTWPTFDPTANTGSETGANGAFGSTHRDPFRNEPTLPNIGTAFEDDDIENPTMSEYHRGSYGVPAAAAAAAAGGYYARSPTQQSFYPQSSLNSHGNMAPASLPTAPSGTGSLGMYPDDAAAQSAYMNNAGRAVSPGPGGAGGLSAHSHGTESFANDYSHLDPPDVRAQRGAEAATAAAAGSAVAGGAGHMYHSRKSSQASTGNPYGLSPFLGNNAPLFGPNPHGDSSARPITPPGANSSAASPPPPPSYTTAAGVGGYTYGSRAESPIDPNYVVGMARRAPTPPATRLPVVPDDDGLDVAAAERAAPGAAGTNRLQLLNPDDSTIDGHGRI</sequence>
<feature type="compositionally biased region" description="Low complexity" evidence="1">
    <location>
        <begin position="277"/>
        <end position="286"/>
    </location>
</feature>
<feature type="compositionally biased region" description="Low complexity" evidence="1">
    <location>
        <begin position="106"/>
        <end position="152"/>
    </location>
</feature>
<keyword evidence="2" id="KW-1133">Transmembrane helix</keyword>
<feature type="region of interest" description="Disordered" evidence="1">
    <location>
        <begin position="263"/>
        <end position="332"/>
    </location>
</feature>
<keyword evidence="2" id="KW-0812">Transmembrane</keyword>
<proteinExistence type="predicted"/>
<feature type="region of interest" description="Disordered" evidence="1">
    <location>
        <begin position="413"/>
        <end position="450"/>
    </location>
</feature>
<protein>
    <recommendedName>
        <fullName evidence="5">Mid2 domain-containing protein</fullName>
    </recommendedName>
</protein>
<evidence type="ECO:0008006" key="5">
    <source>
        <dbReference type="Google" id="ProtNLM"/>
    </source>
</evidence>
<feature type="compositionally biased region" description="Low complexity" evidence="1">
    <location>
        <begin position="161"/>
        <end position="171"/>
    </location>
</feature>
<feature type="region of interest" description="Disordered" evidence="1">
    <location>
        <begin position="62"/>
        <end position="171"/>
    </location>
</feature>
<dbReference type="EMBL" id="LWDG02000069">
    <property type="protein sequence ID" value="KAE8269993.1"/>
    <property type="molecule type" value="Genomic_DNA"/>
</dbReference>
<feature type="compositionally biased region" description="Polar residues" evidence="1">
    <location>
        <begin position="363"/>
        <end position="372"/>
    </location>
</feature>
<keyword evidence="4" id="KW-1185">Reference proteome</keyword>
<evidence type="ECO:0000313" key="4">
    <source>
        <dbReference type="Proteomes" id="UP000078113"/>
    </source>
</evidence>
<comment type="caution">
    <text evidence="3">The sequence shown here is derived from an EMBL/GenBank/DDBJ whole genome shotgun (WGS) entry which is preliminary data.</text>
</comment>
<evidence type="ECO:0000256" key="2">
    <source>
        <dbReference type="SAM" id="Phobius"/>
    </source>
</evidence>
<feature type="compositionally biased region" description="Low complexity" evidence="1">
    <location>
        <begin position="65"/>
        <end position="98"/>
    </location>
</feature>
<keyword evidence="2" id="KW-0472">Membrane</keyword>
<feature type="region of interest" description="Disordered" evidence="1">
    <location>
        <begin position="584"/>
        <end position="608"/>
    </location>
</feature>
<reference evidence="3" key="1">
    <citation type="submission" date="2016-04" db="EMBL/GenBank/DDBJ databases">
        <authorList>
            <person name="Nguyen H.D."/>
            <person name="Samba Siva P."/>
            <person name="Cullis J."/>
            <person name="Levesque C.A."/>
            <person name="Hambleton S."/>
        </authorList>
    </citation>
    <scope>NUCLEOTIDE SEQUENCE</scope>
    <source>
        <strain evidence="3">DAOMC 236422</strain>
    </source>
</reference>
<gene>
    <name evidence="3" type="ORF">A4X09_0g2358</name>
</gene>
<name>A0A8X7NBI2_9BASI</name>
<feature type="region of interest" description="Disordered" evidence="1">
    <location>
        <begin position="363"/>
        <end position="392"/>
    </location>
</feature>
<evidence type="ECO:0000256" key="1">
    <source>
        <dbReference type="SAM" id="MobiDB-lite"/>
    </source>
</evidence>
<feature type="region of interest" description="Disordered" evidence="1">
    <location>
        <begin position="464"/>
        <end position="531"/>
    </location>
</feature>
<feature type="compositionally biased region" description="Basic and acidic residues" evidence="1">
    <location>
        <begin position="435"/>
        <end position="446"/>
    </location>
</feature>
<dbReference type="AlphaFoldDB" id="A0A8X7NBI2"/>